<sequence length="74" mass="8556">MNRRRAPRLEGAALRKLTLIDPETLDDLPPEDDRDDEDAPEHTEEEAADIVTAQRFRADYDRGAREARAALRRR</sequence>
<dbReference type="EMBL" id="JACHOP010000021">
    <property type="protein sequence ID" value="MBB5759295.1"/>
    <property type="molecule type" value="Genomic_DNA"/>
</dbReference>
<protein>
    <submittedName>
        <fullName evidence="2">Uncharacterized protein</fullName>
    </submittedName>
</protein>
<name>A0A840ZQI3_9HYPH</name>
<dbReference type="AlphaFoldDB" id="A0A840ZQI3"/>
<feature type="region of interest" description="Disordered" evidence="1">
    <location>
        <begin position="14"/>
        <end position="52"/>
    </location>
</feature>
<evidence type="ECO:0000313" key="2">
    <source>
        <dbReference type="EMBL" id="MBB5759295.1"/>
    </source>
</evidence>
<dbReference type="RefSeq" id="WP_183572200.1">
    <property type="nucleotide sequence ID" value="NZ_JACHOP010000021.1"/>
</dbReference>
<feature type="compositionally biased region" description="Acidic residues" evidence="1">
    <location>
        <begin position="23"/>
        <end position="48"/>
    </location>
</feature>
<organism evidence="2 3">
    <name type="scientific">Methylorubrum rhodinum</name>
    <dbReference type="NCBI Taxonomy" id="29428"/>
    <lineage>
        <taxon>Bacteria</taxon>
        <taxon>Pseudomonadati</taxon>
        <taxon>Pseudomonadota</taxon>
        <taxon>Alphaproteobacteria</taxon>
        <taxon>Hyphomicrobiales</taxon>
        <taxon>Methylobacteriaceae</taxon>
        <taxon>Methylorubrum</taxon>
    </lineage>
</organism>
<gene>
    <name evidence="2" type="ORF">HNR00_004027</name>
</gene>
<keyword evidence="3" id="KW-1185">Reference proteome</keyword>
<accession>A0A840ZQI3</accession>
<comment type="caution">
    <text evidence="2">The sequence shown here is derived from an EMBL/GenBank/DDBJ whole genome shotgun (WGS) entry which is preliminary data.</text>
</comment>
<proteinExistence type="predicted"/>
<evidence type="ECO:0000256" key="1">
    <source>
        <dbReference type="SAM" id="MobiDB-lite"/>
    </source>
</evidence>
<evidence type="ECO:0000313" key="3">
    <source>
        <dbReference type="Proteomes" id="UP000583454"/>
    </source>
</evidence>
<dbReference type="Proteomes" id="UP000583454">
    <property type="component" value="Unassembled WGS sequence"/>
</dbReference>
<reference evidence="2 3" key="1">
    <citation type="submission" date="2020-08" db="EMBL/GenBank/DDBJ databases">
        <title>Genomic Encyclopedia of Type Strains, Phase IV (KMG-IV): sequencing the most valuable type-strain genomes for metagenomic binning, comparative biology and taxonomic classification.</title>
        <authorList>
            <person name="Goeker M."/>
        </authorList>
    </citation>
    <scope>NUCLEOTIDE SEQUENCE [LARGE SCALE GENOMIC DNA]</scope>
    <source>
        <strain evidence="2 3">DSM 2163</strain>
    </source>
</reference>